<dbReference type="KEGG" id="vg:63210831"/>
<sequence>MATKKQRARQKYRDRYGRDPQSDAQLTTFMATLPTSAYIGCSDFSSYSDSSSFDSGSSFSDGGSCSF</sequence>
<evidence type="ECO:0000256" key="1">
    <source>
        <dbReference type="SAM" id="MobiDB-lite"/>
    </source>
</evidence>
<dbReference type="RefSeq" id="YP_010014149.1">
    <property type="nucleotide sequence ID" value="NC_053516.1"/>
</dbReference>
<reference evidence="2 3" key="1">
    <citation type="submission" date="2020-06" db="EMBL/GenBank/DDBJ databases">
        <authorList>
            <person name="Spencer C.E."/>
            <person name="Frederick G.D."/>
            <person name="Baliraine F.N."/>
            <person name="Favela G."/>
            <person name="Farmer V."/>
            <person name="Galindo A."/>
            <person name="Garlena R.A."/>
            <person name="Russell D.A."/>
            <person name="Pope W.H."/>
            <person name="Jacobs-Sera D."/>
            <person name="Hatfull G.F."/>
        </authorList>
    </citation>
    <scope>NUCLEOTIDE SEQUENCE [LARGE SCALE GENOMIC DNA]</scope>
</reference>
<feature type="region of interest" description="Disordered" evidence="1">
    <location>
        <begin position="1"/>
        <end position="23"/>
    </location>
</feature>
<protein>
    <submittedName>
        <fullName evidence="2">Uncharacterized protein</fullName>
    </submittedName>
</protein>
<evidence type="ECO:0000313" key="2">
    <source>
        <dbReference type="EMBL" id="QNJ56898.1"/>
    </source>
</evidence>
<dbReference type="Proteomes" id="UP000515841">
    <property type="component" value="Segment"/>
</dbReference>
<name>A0A7G8LI26_9CAUD</name>
<gene>
    <name evidence="2" type="primary">88</name>
    <name evidence="2" type="ORF">SEA_REINDEER_88</name>
</gene>
<proteinExistence type="predicted"/>
<organism evidence="2 3">
    <name type="scientific">Mycobacterium phage Reindeer</name>
    <dbReference type="NCBI Taxonomy" id="2762283"/>
    <lineage>
        <taxon>Viruses</taxon>
        <taxon>Duplodnaviria</taxon>
        <taxon>Heunggongvirae</taxon>
        <taxon>Uroviricota</taxon>
        <taxon>Caudoviricetes</taxon>
        <taxon>Vilmaviridae</taxon>
        <taxon>Mclasvirinae</taxon>
        <taxon>Bongovirus</taxon>
        <taxon>Bongovirus reindeer</taxon>
    </lineage>
</organism>
<feature type="compositionally biased region" description="Basic and acidic residues" evidence="1">
    <location>
        <begin position="11"/>
        <end position="21"/>
    </location>
</feature>
<feature type="region of interest" description="Disordered" evidence="1">
    <location>
        <begin position="46"/>
        <end position="67"/>
    </location>
</feature>
<keyword evidence="3" id="KW-1185">Reference proteome</keyword>
<dbReference type="EMBL" id="MT658803">
    <property type="protein sequence ID" value="QNJ56898.1"/>
    <property type="molecule type" value="Genomic_DNA"/>
</dbReference>
<evidence type="ECO:0000313" key="3">
    <source>
        <dbReference type="Proteomes" id="UP000515841"/>
    </source>
</evidence>
<dbReference type="GeneID" id="63210831"/>
<feature type="compositionally biased region" description="Basic residues" evidence="1">
    <location>
        <begin position="1"/>
        <end position="10"/>
    </location>
</feature>
<accession>A0A7G8LI26</accession>